<name>I2GXB1_HENB6</name>
<evidence type="ECO:0000313" key="3">
    <source>
        <dbReference type="Proteomes" id="UP000002866"/>
    </source>
</evidence>
<evidence type="ECO:0008006" key="4">
    <source>
        <dbReference type="Google" id="ProtNLM"/>
    </source>
</evidence>
<dbReference type="InterPro" id="IPR019711">
    <property type="entry name" value="ATP_synth_F0_suH"/>
</dbReference>
<dbReference type="AlphaFoldDB" id="I2GXB1"/>
<dbReference type="FunCoup" id="I2GXB1">
    <property type="interactions" value="146"/>
</dbReference>
<keyword evidence="3" id="KW-1185">Reference proteome</keyword>
<dbReference type="EMBL" id="HE806316">
    <property type="protein sequence ID" value="CCH58763.1"/>
    <property type="molecule type" value="Genomic_DNA"/>
</dbReference>
<reference evidence="2 3" key="1">
    <citation type="journal article" date="2011" name="Proc. Natl. Acad. Sci. U.S.A.">
        <title>Evolutionary erosion of yeast sex chromosomes by mating-type switching accidents.</title>
        <authorList>
            <person name="Gordon J.L."/>
            <person name="Armisen D."/>
            <person name="Proux-Wera E."/>
            <person name="Oheigeartaigh S.S."/>
            <person name="Byrne K.P."/>
            <person name="Wolfe K.H."/>
        </authorList>
    </citation>
    <scope>NUCLEOTIDE SEQUENCE [LARGE SCALE GENOMIC DNA]</scope>
    <source>
        <strain evidence="3">ATCC 34711 / CBS 6284 / DSM 70876 / NBRC 10599 / NRRL Y-10934 / UCD 77-7</strain>
    </source>
</reference>
<dbReference type="PANTHER" id="PTHR28207:SF1">
    <property type="entry name" value="ATP SYNTHASE SUBUNIT H, MITOCHONDRIAL"/>
    <property type="match status" value="1"/>
</dbReference>
<dbReference type="RefSeq" id="XP_004178282.1">
    <property type="nucleotide sequence ID" value="XM_004178234.1"/>
</dbReference>
<dbReference type="HOGENOM" id="CLU_122989_1_0_1"/>
<dbReference type="OMA" id="ATRTMVM"/>
<dbReference type="eggNOG" id="ENOG502SDW5">
    <property type="taxonomic scope" value="Eukaryota"/>
</dbReference>
<proteinExistence type="predicted"/>
<evidence type="ECO:0000313" key="2">
    <source>
        <dbReference type="EMBL" id="CCH58763.1"/>
    </source>
</evidence>
<dbReference type="OrthoDB" id="274752at2759"/>
<dbReference type="GO" id="GO:0046933">
    <property type="term" value="F:proton-transporting ATP synthase activity, rotational mechanism"/>
    <property type="evidence" value="ECO:0007669"/>
    <property type="project" value="TreeGrafter"/>
</dbReference>
<dbReference type="GeneID" id="14492726"/>
<feature type="region of interest" description="Disordered" evidence="1">
    <location>
        <begin position="67"/>
        <end position="86"/>
    </location>
</feature>
<evidence type="ECO:0000256" key="1">
    <source>
        <dbReference type="SAM" id="MobiDB-lite"/>
    </source>
</evidence>
<dbReference type="PANTHER" id="PTHR28207">
    <property type="entry name" value="ATP SYNTHASE SUBUNIT H, MITOCHONDRIAL"/>
    <property type="match status" value="1"/>
</dbReference>
<gene>
    <name evidence="2" type="primary">TBLA0A09800</name>
    <name evidence="2" type="ORF">TBLA_0A09800</name>
</gene>
<dbReference type="STRING" id="1071380.I2GXB1"/>
<accession>I2GXB1</accession>
<organism evidence="2 3">
    <name type="scientific">Henningerozyma blattae (strain ATCC 34711 / CBS 6284 / DSM 70876 / NBRC 10599 / NRRL Y-10934 / UCD 77-7)</name>
    <name type="common">Yeast</name>
    <name type="synonym">Tetrapisispora blattae</name>
    <dbReference type="NCBI Taxonomy" id="1071380"/>
    <lineage>
        <taxon>Eukaryota</taxon>
        <taxon>Fungi</taxon>
        <taxon>Dikarya</taxon>
        <taxon>Ascomycota</taxon>
        <taxon>Saccharomycotina</taxon>
        <taxon>Saccharomycetes</taxon>
        <taxon>Saccharomycetales</taxon>
        <taxon>Saccharomycetaceae</taxon>
        <taxon>Henningerozyma</taxon>
    </lineage>
</organism>
<dbReference type="Pfam" id="PF10775">
    <property type="entry name" value="ATP_sub_h"/>
    <property type="match status" value="1"/>
</dbReference>
<sequence length="118" mass="13253">MFRSVMKTQCRTVLNSATRTMVMKRTISSTPIARDLLSNLYVKEINSASSLLAKQDFSKLSEEGVKQWKAPAAPKSPEVEAQSKDSLNQYLTEDVEVISKAAQEEVAENEEDWLVLED</sequence>
<dbReference type="InParanoid" id="I2GXB1"/>
<protein>
    <recommendedName>
        <fullName evidence="4">ATP synthase subunit H, mitochondrial</fullName>
    </recommendedName>
</protein>
<dbReference type="KEGG" id="tbl:TBLA_0A09800"/>
<dbReference type="Proteomes" id="UP000002866">
    <property type="component" value="Chromosome 1"/>
</dbReference>